<protein>
    <submittedName>
        <fullName evidence="2">CLUMA_CG008363, isoform A</fullName>
    </submittedName>
</protein>
<feature type="compositionally biased region" description="Basic and acidic residues" evidence="1">
    <location>
        <begin position="1"/>
        <end position="11"/>
    </location>
</feature>
<dbReference type="AlphaFoldDB" id="A0A1J1I3F7"/>
<feature type="region of interest" description="Disordered" evidence="1">
    <location>
        <begin position="64"/>
        <end position="88"/>
    </location>
</feature>
<feature type="region of interest" description="Disordered" evidence="1">
    <location>
        <begin position="1"/>
        <end position="48"/>
    </location>
</feature>
<accession>A0A1J1I3F7</accession>
<evidence type="ECO:0000313" key="3">
    <source>
        <dbReference type="Proteomes" id="UP000183832"/>
    </source>
</evidence>
<keyword evidence="3" id="KW-1185">Reference proteome</keyword>
<feature type="compositionally biased region" description="Polar residues" evidence="1">
    <location>
        <begin position="12"/>
        <end position="22"/>
    </location>
</feature>
<sequence length="316" mass="37095">MNDFSKFDDTFKNVSKSKPQTPKSRKPKSHTSSNGKSNGRKHQDKIISDELILEIRNNFKRKISNESTSSEVPEIPRKRQFSSRDSPIIPLTTSTQYENKSGLGLESQDKKEILPHLSCNFEDFKNASRMLFEDDEQSQIVEKLHKEIYSPDIEDFSEGDEIFNMSQEGQLLISINNDIVDVYQQKPKYRPMNKIPKPGGLLEKLRNLKSKRLARASEFAKTNEGSHKKRKIEIIEHCIFRRRILIKFNFVDFLESPQDESEIHRFMAVPLEFKKFITKHSFYVVVFDIKEIEFLENNFMYFCKLFRAEKMYGNVS</sequence>
<proteinExistence type="predicted"/>
<dbReference type="EMBL" id="CVRI01000040">
    <property type="protein sequence ID" value="CRK94871.1"/>
    <property type="molecule type" value="Genomic_DNA"/>
</dbReference>
<name>A0A1J1I3F7_9DIPT</name>
<reference evidence="2 3" key="1">
    <citation type="submission" date="2015-04" db="EMBL/GenBank/DDBJ databases">
        <authorList>
            <person name="Syromyatnikov M.Y."/>
            <person name="Popov V.N."/>
        </authorList>
    </citation>
    <scope>NUCLEOTIDE SEQUENCE [LARGE SCALE GENOMIC DNA]</scope>
</reference>
<gene>
    <name evidence="2" type="ORF">CLUMA_CG008363</name>
</gene>
<evidence type="ECO:0000256" key="1">
    <source>
        <dbReference type="SAM" id="MobiDB-lite"/>
    </source>
</evidence>
<dbReference type="Proteomes" id="UP000183832">
    <property type="component" value="Unassembled WGS sequence"/>
</dbReference>
<organism evidence="2 3">
    <name type="scientific">Clunio marinus</name>
    <dbReference type="NCBI Taxonomy" id="568069"/>
    <lineage>
        <taxon>Eukaryota</taxon>
        <taxon>Metazoa</taxon>
        <taxon>Ecdysozoa</taxon>
        <taxon>Arthropoda</taxon>
        <taxon>Hexapoda</taxon>
        <taxon>Insecta</taxon>
        <taxon>Pterygota</taxon>
        <taxon>Neoptera</taxon>
        <taxon>Endopterygota</taxon>
        <taxon>Diptera</taxon>
        <taxon>Nematocera</taxon>
        <taxon>Chironomoidea</taxon>
        <taxon>Chironomidae</taxon>
        <taxon>Clunio</taxon>
    </lineage>
</organism>
<evidence type="ECO:0000313" key="2">
    <source>
        <dbReference type="EMBL" id="CRK94871.1"/>
    </source>
</evidence>